<dbReference type="AlphaFoldDB" id="A0A1X6PBR0"/>
<dbReference type="Proteomes" id="UP000218209">
    <property type="component" value="Unassembled WGS sequence"/>
</dbReference>
<reference evidence="2 3" key="1">
    <citation type="submission" date="2017-03" db="EMBL/GenBank/DDBJ databases">
        <title>WGS assembly of Porphyra umbilicalis.</title>
        <authorList>
            <person name="Brawley S.H."/>
            <person name="Blouin N.A."/>
            <person name="Ficko-Blean E."/>
            <person name="Wheeler G.L."/>
            <person name="Lohr M."/>
            <person name="Goodson H.V."/>
            <person name="Jenkins J.W."/>
            <person name="Blaby-Haas C.E."/>
            <person name="Helliwell K.E."/>
            <person name="Chan C."/>
            <person name="Marriage T."/>
            <person name="Bhattacharya D."/>
            <person name="Klein A.S."/>
            <person name="Badis Y."/>
            <person name="Brodie J."/>
            <person name="Cao Y."/>
            <person name="Collen J."/>
            <person name="Dittami S.M."/>
            <person name="Gachon C.M."/>
            <person name="Green B.R."/>
            <person name="Karpowicz S."/>
            <person name="Kim J.W."/>
            <person name="Kudahl U."/>
            <person name="Lin S."/>
            <person name="Michel G."/>
            <person name="Mittag M."/>
            <person name="Olson B.J."/>
            <person name="Pangilinan J."/>
            <person name="Peng Y."/>
            <person name="Qiu H."/>
            <person name="Shu S."/>
            <person name="Singer J.T."/>
            <person name="Smith A.G."/>
            <person name="Sprecher B.N."/>
            <person name="Wagner V."/>
            <person name="Wang W."/>
            <person name="Wang Z.-Y."/>
            <person name="Yan J."/>
            <person name="Yarish C."/>
            <person name="Zoeuner-Riek S."/>
            <person name="Zhuang Y."/>
            <person name="Zou Y."/>
            <person name="Lindquist E.A."/>
            <person name="Grimwood J."/>
            <person name="Barry K."/>
            <person name="Rokhsar D.S."/>
            <person name="Schmutz J."/>
            <person name="Stiller J.W."/>
            <person name="Grossman A.R."/>
            <person name="Prochnik S.E."/>
        </authorList>
    </citation>
    <scope>NUCLEOTIDE SEQUENCE [LARGE SCALE GENOMIC DNA]</scope>
    <source>
        <strain evidence="2">4086291</strain>
    </source>
</reference>
<proteinExistence type="predicted"/>
<evidence type="ECO:0000313" key="3">
    <source>
        <dbReference type="Proteomes" id="UP000218209"/>
    </source>
</evidence>
<protein>
    <submittedName>
        <fullName evidence="2">Uncharacterized protein</fullName>
    </submittedName>
</protein>
<dbReference type="EMBL" id="KV918819">
    <property type="protein sequence ID" value="OSX78180.1"/>
    <property type="molecule type" value="Genomic_DNA"/>
</dbReference>
<evidence type="ECO:0000313" key="2">
    <source>
        <dbReference type="EMBL" id="OSX78180.1"/>
    </source>
</evidence>
<gene>
    <name evidence="2" type="ORF">BU14_0118s0031</name>
</gene>
<sequence>MALCRGWLAVSWDPIIGPDQTSGEFYAAVVEVYLRGFDLPAGWLPRSAAAVVHLMRYTLFKNLLLFAVVHARVHCRNLTGHLSEEEVIHAVEAELFAGDTYEAARGDPDQDPEEPEPQGRARGRGSRVADWTPGWRILRSSDKFGGAAAAAAATSTPPPRGRGPTSASTRVCEHYDSGTGEGAEQEDDDEQDERCGDGGRESSQSPQWKAITIGTKRAKATRLVAFSMQRDCA</sequence>
<name>A0A1X6PBR0_PORUM</name>
<organism evidence="2 3">
    <name type="scientific">Porphyra umbilicalis</name>
    <name type="common">Purple laver</name>
    <name type="synonym">Red alga</name>
    <dbReference type="NCBI Taxonomy" id="2786"/>
    <lineage>
        <taxon>Eukaryota</taxon>
        <taxon>Rhodophyta</taxon>
        <taxon>Bangiophyceae</taxon>
        <taxon>Bangiales</taxon>
        <taxon>Bangiaceae</taxon>
        <taxon>Porphyra</taxon>
    </lineage>
</organism>
<keyword evidence="3" id="KW-1185">Reference proteome</keyword>
<feature type="compositionally biased region" description="Acidic residues" evidence="1">
    <location>
        <begin position="183"/>
        <end position="192"/>
    </location>
</feature>
<feature type="region of interest" description="Disordered" evidence="1">
    <location>
        <begin position="102"/>
        <end position="128"/>
    </location>
</feature>
<evidence type="ECO:0000256" key="1">
    <source>
        <dbReference type="SAM" id="MobiDB-lite"/>
    </source>
</evidence>
<feature type="region of interest" description="Disordered" evidence="1">
    <location>
        <begin position="148"/>
        <end position="213"/>
    </location>
</feature>
<accession>A0A1X6PBR0</accession>